<evidence type="ECO:0000256" key="1">
    <source>
        <dbReference type="SAM" id="MobiDB-lite"/>
    </source>
</evidence>
<gene>
    <name evidence="2" type="ORF">SAMN05444276_101938</name>
</gene>
<dbReference type="Proteomes" id="UP000182944">
    <property type="component" value="Unassembled WGS sequence"/>
</dbReference>
<evidence type="ECO:0008006" key="4">
    <source>
        <dbReference type="Google" id="ProtNLM"/>
    </source>
</evidence>
<dbReference type="EMBL" id="FNNA01000001">
    <property type="protein sequence ID" value="SDW42675.1"/>
    <property type="molecule type" value="Genomic_DNA"/>
</dbReference>
<organism evidence="2 3">
    <name type="scientific">Paracoccus sanguinis</name>
    <dbReference type="NCBI Taxonomy" id="1545044"/>
    <lineage>
        <taxon>Bacteria</taxon>
        <taxon>Pseudomonadati</taxon>
        <taxon>Pseudomonadota</taxon>
        <taxon>Alphaproteobacteria</taxon>
        <taxon>Rhodobacterales</taxon>
        <taxon>Paracoccaceae</taxon>
        <taxon>Paracoccus</taxon>
    </lineage>
</organism>
<name>A0A1H2TG67_9RHOB</name>
<dbReference type="AlphaFoldDB" id="A0A1H2TG67"/>
<feature type="region of interest" description="Disordered" evidence="1">
    <location>
        <begin position="130"/>
        <end position="229"/>
    </location>
</feature>
<feature type="region of interest" description="Disordered" evidence="1">
    <location>
        <begin position="1"/>
        <end position="107"/>
    </location>
</feature>
<keyword evidence="3" id="KW-1185">Reference proteome</keyword>
<evidence type="ECO:0000313" key="3">
    <source>
        <dbReference type="Proteomes" id="UP000182944"/>
    </source>
</evidence>
<reference evidence="3" key="1">
    <citation type="submission" date="2016-10" db="EMBL/GenBank/DDBJ databases">
        <authorList>
            <person name="Varghese N."/>
            <person name="Submissions S."/>
        </authorList>
    </citation>
    <scope>NUCLEOTIDE SEQUENCE [LARGE SCALE GENOMIC DNA]</scope>
    <source>
        <strain evidence="3">DSM 29303</strain>
    </source>
</reference>
<feature type="compositionally biased region" description="Basic and acidic residues" evidence="1">
    <location>
        <begin position="51"/>
        <end position="86"/>
    </location>
</feature>
<evidence type="ECO:0000313" key="2">
    <source>
        <dbReference type="EMBL" id="SDW42675.1"/>
    </source>
</evidence>
<sequence length="247" mass="26291">MHPENEAASGAPSSGPLRRALTGTTPPNRPMRLNGTLPSGSYKPFPSTTRGHPDDRGEVWAAERRGRADPHQHPDAGRSRAGREEVPIPGSACGTVAHDEPRGRSGLRRAVLGRPRGLRLGLPHHIGRFGLQRTLPCGSGKRFKPASRGRSDGRGRSGRSARRGAADPRQHPAAGRSRAGRDVYVRRSVRDRFSRMGPDGEAARGGDPTGDLPGFKAHDPAPLADPAGNGRCACGSDKRFMTCHGGR</sequence>
<feature type="compositionally biased region" description="Basic and acidic residues" evidence="1">
    <location>
        <begin position="179"/>
        <end position="194"/>
    </location>
</feature>
<protein>
    <recommendedName>
        <fullName evidence="4">SEC-C motif-containing protein</fullName>
    </recommendedName>
</protein>
<accession>A0A1H2TG67</accession>
<proteinExistence type="predicted"/>